<comment type="caution">
    <text evidence="4">The sequence shown here is derived from an EMBL/GenBank/DDBJ whole genome shotgun (WGS) entry which is preliminary data.</text>
</comment>
<keyword evidence="1" id="KW-0378">Hydrolase</keyword>
<comment type="similarity">
    <text evidence="2">Belongs to the AB hydrolase superfamily. Epoxide hydrolase family.</text>
</comment>
<accession>A0ABR1J0F0</accession>
<evidence type="ECO:0000259" key="3">
    <source>
        <dbReference type="Pfam" id="PF00561"/>
    </source>
</evidence>
<dbReference type="PRINTS" id="PR00412">
    <property type="entry name" value="EPOXHYDRLASE"/>
</dbReference>
<dbReference type="Gene3D" id="3.40.50.1820">
    <property type="entry name" value="alpha/beta hydrolase"/>
    <property type="match status" value="1"/>
</dbReference>
<gene>
    <name evidence="4" type="ORF">VKT23_014354</name>
</gene>
<feature type="domain" description="AB hydrolase-1" evidence="3">
    <location>
        <begin position="29"/>
        <end position="310"/>
    </location>
</feature>
<dbReference type="InterPro" id="IPR029058">
    <property type="entry name" value="AB_hydrolase_fold"/>
</dbReference>
<name>A0ABR1J0F0_9AGAR</name>
<evidence type="ECO:0000256" key="1">
    <source>
        <dbReference type="ARBA" id="ARBA00022801"/>
    </source>
</evidence>
<reference evidence="4 5" key="1">
    <citation type="submission" date="2024-01" db="EMBL/GenBank/DDBJ databases">
        <title>A draft genome for the cacao thread blight pathogen Marasmiellus scandens.</title>
        <authorList>
            <person name="Baruah I.K."/>
            <person name="Leung J."/>
            <person name="Bukari Y."/>
            <person name="Amoako-Attah I."/>
            <person name="Meinhardt L.W."/>
            <person name="Bailey B.A."/>
            <person name="Cohen S.P."/>
        </authorList>
    </citation>
    <scope>NUCLEOTIDE SEQUENCE [LARGE SCALE GENOMIC DNA]</scope>
    <source>
        <strain evidence="4 5">GH-19</strain>
    </source>
</reference>
<dbReference type="Pfam" id="PF00561">
    <property type="entry name" value="Abhydrolase_1"/>
    <property type="match status" value="1"/>
</dbReference>
<dbReference type="SUPFAM" id="SSF53474">
    <property type="entry name" value="alpha/beta-Hydrolases"/>
    <property type="match status" value="1"/>
</dbReference>
<sequence>MDTSGYRTIKNSRDFTYRYHFSPPKDKRPVLVFLHGFPSTSFDWHYQVEFFKEKGYGLIVPDMLGYGGTSIPTDPTAYKHTLLAKDVLDILDAEKVQQAIVIGHDWGSFIASRFVQLYSDRVIAVGFLAVGYSVPNPNFNYEQALAFTKEKVGYELFGYWDFFAEEGADKIIEEHWDAFVGLVWPEDPKNWAVHLAPRGAIKSYLLSGTVLPTASWHKDVDRKQQMQALLMGGFSGPLSYYKYFLSGLSKEDDATIPLEKYDTDKPVFFGAALQDFVALAPVQKANLVKHCKNATVKDFQTTHWPQLQAPDEVNKELLAWIESL</sequence>
<dbReference type="InterPro" id="IPR000639">
    <property type="entry name" value="Epox_hydrolase-like"/>
</dbReference>
<organism evidence="4 5">
    <name type="scientific">Marasmiellus scandens</name>
    <dbReference type="NCBI Taxonomy" id="2682957"/>
    <lineage>
        <taxon>Eukaryota</taxon>
        <taxon>Fungi</taxon>
        <taxon>Dikarya</taxon>
        <taxon>Basidiomycota</taxon>
        <taxon>Agaricomycotina</taxon>
        <taxon>Agaricomycetes</taxon>
        <taxon>Agaricomycetidae</taxon>
        <taxon>Agaricales</taxon>
        <taxon>Marasmiineae</taxon>
        <taxon>Omphalotaceae</taxon>
        <taxon>Marasmiellus</taxon>
    </lineage>
</organism>
<evidence type="ECO:0000313" key="5">
    <source>
        <dbReference type="Proteomes" id="UP001498398"/>
    </source>
</evidence>
<dbReference type="Proteomes" id="UP001498398">
    <property type="component" value="Unassembled WGS sequence"/>
</dbReference>
<dbReference type="PANTHER" id="PTHR43329">
    <property type="entry name" value="EPOXIDE HYDROLASE"/>
    <property type="match status" value="1"/>
</dbReference>
<proteinExistence type="inferred from homology"/>
<dbReference type="EMBL" id="JBANRG010000043">
    <property type="protein sequence ID" value="KAK7446659.1"/>
    <property type="molecule type" value="Genomic_DNA"/>
</dbReference>
<keyword evidence="5" id="KW-1185">Reference proteome</keyword>
<protein>
    <recommendedName>
        <fullName evidence="3">AB hydrolase-1 domain-containing protein</fullName>
    </recommendedName>
</protein>
<dbReference type="InterPro" id="IPR000073">
    <property type="entry name" value="AB_hydrolase_1"/>
</dbReference>
<evidence type="ECO:0000256" key="2">
    <source>
        <dbReference type="ARBA" id="ARBA00038334"/>
    </source>
</evidence>
<evidence type="ECO:0000313" key="4">
    <source>
        <dbReference type="EMBL" id="KAK7446659.1"/>
    </source>
</evidence>